<dbReference type="PANTHER" id="PTHR43000">
    <property type="entry name" value="DTDP-D-GLUCOSE 4,6-DEHYDRATASE-RELATED"/>
    <property type="match status" value="1"/>
</dbReference>
<reference evidence="3" key="1">
    <citation type="journal article" date="2019" name="Int. J. Syst. Evol. Microbiol.">
        <title>The Global Catalogue of Microorganisms (GCM) 10K type strain sequencing project: providing services to taxonomists for standard genome sequencing and annotation.</title>
        <authorList>
            <consortium name="The Broad Institute Genomics Platform"/>
            <consortium name="The Broad Institute Genome Sequencing Center for Infectious Disease"/>
            <person name="Wu L."/>
            <person name="Ma J."/>
        </authorList>
    </citation>
    <scope>NUCLEOTIDE SEQUENCE [LARGE SCALE GENOMIC DNA]</scope>
    <source>
        <strain evidence="3">CGMCC 1.15643</strain>
    </source>
</reference>
<organism evidence="2 3">
    <name type="scientific">Bosea minatitlanensis</name>
    <dbReference type="NCBI Taxonomy" id="128782"/>
    <lineage>
        <taxon>Bacteria</taxon>
        <taxon>Pseudomonadati</taxon>
        <taxon>Pseudomonadota</taxon>
        <taxon>Alphaproteobacteria</taxon>
        <taxon>Hyphomicrobiales</taxon>
        <taxon>Boseaceae</taxon>
        <taxon>Bosea</taxon>
    </lineage>
</organism>
<dbReference type="RefSeq" id="WP_158446347.1">
    <property type="nucleotide sequence ID" value="NZ_JAOAOS010000016.1"/>
</dbReference>
<evidence type="ECO:0000313" key="2">
    <source>
        <dbReference type="EMBL" id="MFC5295367.1"/>
    </source>
</evidence>
<proteinExistence type="predicted"/>
<dbReference type="GO" id="GO:0047733">
    <property type="term" value="F:CDP-glucose 4,6-dehydratase activity"/>
    <property type="evidence" value="ECO:0007669"/>
    <property type="project" value="UniProtKB-EC"/>
</dbReference>
<evidence type="ECO:0000259" key="1">
    <source>
        <dbReference type="Pfam" id="PF16363"/>
    </source>
</evidence>
<dbReference type="InterPro" id="IPR016040">
    <property type="entry name" value="NAD(P)-bd_dom"/>
</dbReference>
<dbReference type="CDD" id="cd05252">
    <property type="entry name" value="CDP_GD_SDR_e"/>
    <property type="match status" value="1"/>
</dbReference>
<dbReference type="Gene3D" id="3.40.50.720">
    <property type="entry name" value="NAD(P)-binding Rossmann-like Domain"/>
    <property type="match status" value="1"/>
</dbReference>
<keyword evidence="2" id="KW-0456">Lyase</keyword>
<dbReference type="EC" id="4.2.1.45" evidence="2"/>
<dbReference type="Proteomes" id="UP001595976">
    <property type="component" value="Unassembled WGS sequence"/>
</dbReference>
<dbReference type="NCBIfam" id="TIGR02622">
    <property type="entry name" value="CDP_4_6_dhtase"/>
    <property type="match status" value="1"/>
</dbReference>
<dbReference type="Gene3D" id="3.90.25.10">
    <property type="entry name" value="UDP-galactose 4-epimerase, domain 1"/>
    <property type="match status" value="1"/>
</dbReference>
<dbReference type="SUPFAM" id="SSF51735">
    <property type="entry name" value="NAD(P)-binding Rossmann-fold domains"/>
    <property type="match status" value="1"/>
</dbReference>
<dbReference type="InterPro" id="IPR013445">
    <property type="entry name" value="CDP_4_6_deHydtase"/>
</dbReference>
<dbReference type="Pfam" id="PF16363">
    <property type="entry name" value="GDP_Man_Dehyd"/>
    <property type="match status" value="1"/>
</dbReference>
<name>A0ABW0F7H3_9HYPH</name>
<dbReference type="EMBL" id="JBHSLI010000010">
    <property type="protein sequence ID" value="MFC5295367.1"/>
    <property type="molecule type" value="Genomic_DNA"/>
</dbReference>
<protein>
    <submittedName>
        <fullName evidence="2">CDP-glucose 4,6-dehydratase</fullName>
        <ecNumber evidence="2">4.2.1.45</ecNumber>
    </submittedName>
</protein>
<comment type="caution">
    <text evidence="2">The sequence shown here is derived from an EMBL/GenBank/DDBJ whole genome shotgun (WGS) entry which is preliminary data.</text>
</comment>
<feature type="domain" description="NAD(P)-binding" evidence="1">
    <location>
        <begin position="14"/>
        <end position="176"/>
    </location>
</feature>
<keyword evidence="3" id="KW-1185">Reference proteome</keyword>
<evidence type="ECO:0000313" key="3">
    <source>
        <dbReference type="Proteomes" id="UP001595976"/>
    </source>
</evidence>
<accession>A0ABW0F7H3</accession>
<sequence length="385" mass="42668">MLNRSFWQGRKVFLTGHTGFKGAWLSLWLEALGADVTGYALDPPSEPSLFVQARVGECIRSIRGDVRDLAHLQSAIAACDPDIVIHMAAQSVVRRSYDEPVETYATNLMGTVHLLEAVRRRGRPCVVVNVTSDKCYENREWVWGYRESDPMGGHDPYSSSKGCAELATKAYRDSYFAPEALSRHGVALASARAGNAIGGGDWTADQLIPDLIRAFLDRRPCRIRNPGAIRPWQFVLMPLHGYLLLCERLAEDGAGFASGWNFGPAEADARPVSWIADRLVASWGEGASWTQDGAAHPAEAQLLRLDTSRARALLGWRPVLQLDQSLLWIVEWYEAFQAGQDLQSLTRRQIERYEYLLQDDAETSAQAARRRMKAAAAPLLSAAEG</sequence>
<dbReference type="InterPro" id="IPR036291">
    <property type="entry name" value="NAD(P)-bd_dom_sf"/>
</dbReference>
<gene>
    <name evidence="2" type="primary">rfbG</name>
    <name evidence="2" type="ORF">ACFPK2_20460</name>
</gene>